<dbReference type="PANTHER" id="PTHR42880">
    <property type="entry name" value="HOMOCITRATE SYNTHASE"/>
    <property type="match status" value="1"/>
</dbReference>
<dbReference type="InterPro" id="IPR000891">
    <property type="entry name" value="PYR_CT"/>
</dbReference>
<dbReference type="EMBL" id="QMEY01000002">
    <property type="protein sequence ID" value="RBQ21049.1"/>
    <property type="molecule type" value="Genomic_DNA"/>
</dbReference>
<keyword evidence="4" id="KW-1185">Reference proteome</keyword>
<dbReference type="Pfam" id="PF00682">
    <property type="entry name" value="HMGL-like"/>
    <property type="match status" value="1"/>
</dbReference>
<dbReference type="AlphaFoldDB" id="A0A366M690"/>
<evidence type="ECO:0000259" key="2">
    <source>
        <dbReference type="PROSITE" id="PS50991"/>
    </source>
</evidence>
<dbReference type="Gene3D" id="3.20.20.70">
    <property type="entry name" value="Aldolase class I"/>
    <property type="match status" value="1"/>
</dbReference>
<name>A0A366M690_9ACTN</name>
<sequence length="421" mass="43488">MSMGMNVERLRADIAGSRVPGAYEPGCWSVAPGNRETAMPGVVKLRDTTLRALGSLTDVPVADADRTAFVALLAGSGVPEIVTGGLGRDPAQIRGDLAVIRAENPGCVTICPFVGSVEAAERALEYGYDAVQIAVPGFGPASLIYDPSLGTPEEVTRRTVVERSMAVIERAHALGLRVAGAMMMVSYLTPAVLAETASAVVAAGAAEIDLFDGPGAAGPEALAELVRATVAAGGVDVAVHPHNTFGLGVACAVAAVRAGASAVEVSVNGYCGGPGNADLAATAAAFESLYGVRTGLRLSGMTELARTAERLTGRPVARHQPITGEDAFNWGGGDWIAVEHEVDPLLHNCVEPALFGNRRRVPLTEQSGPRVLAGVLAALGIEVAAADVPQVLEACVREMRALGRLLHDDEIRALAGPFRRQ</sequence>
<keyword evidence="1" id="KW-0808">Transferase</keyword>
<evidence type="ECO:0000313" key="4">
    <source>
        <dbReference type="Proteomes" id="UP000253303"/>
    </source>
</evidence>
<gene>
    <name evidence="3" type="ORF">DP939_08325</name>
</gene>
<dbReference type="Proteomes" id="UP000253303">
    <property type="component" value="Unassembled WGS sequence"/>
</dbReference>
<accession>A0A366M690</accession>
<evidence type="ECO:0000313" key="3">
    <source>
        <dbReference type="EMBL" id="RBQ21049.1"/>
    </source>
</evidence>
<protein>
    <recommendedName>
        <fullName evidence="2">Pyruvate carboxyltransferase domain-containing protein</fullName>
    </recommendedName>
</protein>
<proteinExistence type="predicted"/>
<evidence type="ECO:0000256" key="1">
    <source>
        <dbReference type="ARBA" id="ARBA00022679"/>
    </source>
</evidence>
<reference evidence="3 4" key="1">
    <citation type="submission" date="2018-06" db="EMBL/GenBank/DDBJ databases">
        <title>Sphaerisporangium craniellae sp. nov., isolated from a marine sponge in the South China Sea.</title>
        <authorList>
            <person name="Li L."/>
        </authorList>
    </citation>
    <scope>NUCLEOTIDE SEQUENCE [LARGE SCALE GENOMIC DNA]</scope>
    <source>
        <strain evidence="3 4">LHW63015</strain>
    </source>
</reference>
<dbReference type="PROSITE" id="PS50991">
    <property type="entry name" value="PYR_CT"/>
    <property type="match status" value="1"/>
</dbReference>
<comment type="caution">
    <text evidence="3">The sequence shown here is derived from an EMBL/GenBank/DDBJ whole genome shotgun (WGS) entry which is preliminary data.</text>
</comment>
<dbReference type="InterPro" id="IPR013785">
    <property type="entry name" value="Aldolase_TIM"/>
</dbReference>
<feature type="domain" description="Pyruvate carboxyltransferase" evidence="2">
    <location>
        <begin position="43"/>
        <end position="302"/>
    </location>
</feature>
<organism evidence="3 4">
    <name type="scientific">Spongiactinospora rosea</name>
    <dbReference type="NCBI Taxonomy" id="2248750"/>
    <lineage>
        <taxon>Bacteria</taxon>
        <taxon>Bacillati</taxon>
        <taxon>Actinomycetota</taxon>
        <taxon>Actinomycetes</taxon>
        <taxon>Streptosporangiales</taxon>
        <taxon>Streptosporangiaceae</taxon>
        <taxon>Spongiactinospora</taxon>
    </lineage>
</organism>
<dbReference type="PANTHER" id="PTHR42880:SF1">
    <property type="entry name" value="ISOPROPYLMALATE_HOMOCITRATE_CITRAMALATE SYNTHASE FAMILY PROTEIN"/>
    <property type="match status" value="1"/>
</dbReference>
<dbReference type="GO" id="GO:0016740">
    <property type="term" value="F:transferase activity"/>
    <property type="evidence" value="ECO:0007669"/>
    <property type="project" value="UniProtKB-KW"/>
</dbReference>
<dbReference type="SUPFAM" id="SSF51569">
    <property type="entry name" value="Aldolase"/>
    <property type="match status" value="1"/>
</dbReference>